<dbReference type="AlphaFoldDB" id="A0A5J4YZ39"/>
<feature type="compositionally biased region" description="Low complexity" evidence="1">
    <location>
        <begin position="10"/>
        <end position="22"/>
    </location>
</feature>
<protein>
    <submittedName>
        <fullName evidence="2">Uncharacterized protein</fullName>
    </submittedName>
</protein>
<organism evidence="2 3">
    <name type="scientific">Porphyridium purpureum</name>
    <name type="common">Red alga</name>
    <name type="synonym">Porphyridium cruentum</name>
    <dbReference type="NCBI Taxonomy" id="35688"/>
    <lineage>
        <taxon>Eukaryota</taxon>
        <taxon>Rhodophyta</taxon>
        <taxon>Bangiophyceae</taxon>
        <taxon>Porphyridiales</taxon>
        <taxon>Porphyridiaceae</taxon>
        <taxon>Porphyridium</taxon>
    </lineage>
</organism>
<evidence type="ECO:0000313" key="2">
    <source>
        <dbReference type="EMBL" id="KAA8495727.1"/>
    </source>
</evidence>
<sequence>MRKRKRVVAEEAPASPRAARTRAGSELVIQQDNCSIVEQLLRHGKDSPPNPSAVARAVHFAVFVAACRRVSRGDVLGAAILMPCVLKHWASASFWEMRISGASEHLTREYTRLCLEFVQLARHNGLAESTHVAQTLEELVAHVRRKPHPSFKGAYTLAGSRIAASLLAELSVEQLAFGRKDELSFQIDRIRLGFPNVVDSSHEPLRIMCQGIETLFFQNQMVPGGTDVLSVSRSVGNPLSQMVARWDKIGDLATAKDTFSCLFKYDVQKDGASAGATEGDVFGVAKRDLVRLSRWTVDRDALDRDALKVLELYGSLVDIFWVHVRRVCLYGTRYSFSSSFGVPKEMWYPDTGEDMYSENVLRRAVWRDLDFFVQEHGPSMSTEEERWRWGKFVRNDAFCRIDVNLLIQAMKNNALIQDLVNDRDPALIRSVVRACAFVNEKIGQGIELRVQNLKHKQSQNDEE</sequence>
<evidence type="ECO:0000313" key="3">
    <source>
        <dbReference type="Proteomes" id="UP000324585"/>
    </source>
</evidence>
<dbReference type="EMBL" id="VRMN01000003">
    <property type="protein sequence ID" value="KAA8495727.1"/>
    <property type="molecule type" value="Genomic_DNA"/>
</dbReference>
<gene>
    <name evidence="2" type="ORF">FVE85_1882</name>
</gene>
<proteinExistence type="predicted"/>
<name>A0A5J4YZ39_PORPP</name>
<keyword evidence="3" id="KW-1185">Reference proteome</keyword>
<evidence type="ECO:0000256" key="1">
    <source>
        <dbReference type="SAM" id="MobiDB-lite"/>
    </source>
</evidence>
<feature type="region of interest" description="Disordered" evidence="1">
    <location>
        <begin position="1"/>
        <end position="22"/>
    </location>
</feature>
<dbReference type="Proteomes" id="UP000324585">
    <property type="component" value="Unassembled WGS sequence"/>
</dbReference>
<comment type="caution">
    <text evidence="2">The sequence shown here is derived from an EMBL/GenBank/DDBJ whole genome shotgun (WGS) entry which is preliminary data.</text>
</comment>
<reference evidence="3" key="1">
    <citation type="journal article" date="2019" name="Nat. Commun.">
        <title>Expansion of phycobilisome linker gene families in mesophilic red algae.</title>
        <authorList>
            <person name="Lee J."/>
            <person name="Kim D."/>
            <person name="Bhattacharya D."/>
            <person name="Yoon H.S."/>
        </authorList>
    </citation>
    <scope>NUCLEOTIDE SEQUENCE [LARGE SCALE GENOMIC DNA]</scope>
    <source>
        <strain evidence="3">CCMP 1328</strain>
    </source>
</reference>
<accession>A0A5J4YZ39</accession>